<evidence type="ECO:0000259" key="2">
    <source>
        <dbReference type="Pfam" id="PF16344"/>
    </source>
</evidence>
<protein>
    <submittedName>
        <fullName evidence="3">FecR family protein</fullName>
    </submittedName>
</protein>
<dbReference type="InterPro" id="IPR032508">
    <property type="entry name" value="FecR_C"/>
</dbReference>
<reference evidence="3 4" key="1">
    <citation type="submission" date="2016-10" db="EMBL/GenBank/DDBJ databases">
        <authorList>
            <person name="de Groot N.N."/>
        </authorList>
    </citation>
    <scope>NUCLEOTIDE SEQUENCE [LARGE SCALE GENOMIC DNA]</scope>
    <source>
        <strain evidence="3 4">NLAE-zl-C500</strain>
    </source>
</reference>
<dbReference type="InterPro" id="IPR012373">
    <property type="entry name" value="Ferrdict_sens_TM"/>
</dbReference>
<dbReference type="Pfam" id="PF16344">
    <property type="entry name" value="FecR_C"/>
    <property type="match status" value="1"/>
</dbReference>
<dbReference type="PANTHER" id="PTHR30273">
    <property type="entry name" value="PERIPLASMIC SIGNAL SENSOR AND SIGMA FACTOR ACTIVATOR FECR-RELATED"/>
    <property type="match status" value="1"/>
</dbReference>
<dbReference type="Gene3D" id="2.60.120.1440">
    <property type="match status" value="1"/>
</dbReference>
<dbReference type="Proteomes" id="UP000183670">
    <property type="component" value="Unassembled WGS sequence"/>
</dbReference>
<dbReference type="PANTHER" id="PTHR30273:SF2">
    <property type="entry name" value="PROTEIN FECR"/>
    <property type="match status" value="1"/>
</dbReference>
<evidence type="ECO:0000313" key="4">
    <source>
        <dbReference type="Proteomes" id="UP000183670"/>
    </source>
</evidence>
<dbReference type="Pfam" id="PF04773">
    <property type="entry name" value="FecR"/>
    <property type="match status" value="1"/>
</dbReference>
<dbReference type="AlphaFoldDB" id="A0A1G6G7G0"/>
<dbReference type="RefSeq" id="WP_074558842.1">
    <property type="nucleotide sequence ID" value="NZ_FMYE01000030.1"/>
</dbReference>
<dbReference type="GO" id="GO:0016989">
    <property type="term" value="F:sigma factor antagonist activity"/>
    <property type="evidence" value="ECO:0007669"/>
    <property type="project" value="TreeGrafter"/>
</dbReference>
<feature type="domain" description="Protein FecR C-terminal" evidence="2">
    <location>
        <begin position="246"/>
        <end position="314"/>
    </location>
</feature>
<gene>
    <name evidence="3" type="ORF">SAMN05192581_103031</name>
</gene>
<dbReference type="PIRSF" id="PIRSF018266">
    <property type="entry name" value="FecR"/>
    <property type="match status" value="1"/>
</dbReference>
<dbReference type="InterPro" id="IPR006860">
    <property type="entry name" value="FecR"/>
</dbReference>
<organism evidence="3 4">
    <name type="scientific">Bacteroides ovatus</name>
    <dbReference type="NCBI Taxonomy" id="28116"/>
    <lineage>
        <taxon>Bacteria</taxon>
        <taxon>Pseudomonadati</taxon>
        <taxon>Bacteroidota</taxon>
        <taxon>Bacteroidia</taxon>
        <taxon>Bacteroidales</taxon>
        <taxon>Bacteroidaceae</taxon>
        <taxon>Bacteroides</taxon>
    </lineage>
</organism>
<proteinExistence type="predicted"/>
<name>A0A1G6G7G0_BACOV</name>
<evidence type="ECO:0000313" key="3">
    <source>
        <dbReference type="EMBL" id="SDB77924.1"/>
    </source>
</evidence>
<sequence>MKALFKDLYRQYLEKGVSPTDFGQFKEELNHIPDEELWNVMIDMEKDATTEIGMPPMMKKQIRKEMHQIIWRRRWIQITKYAAVIALLVTSSLGVYSLLNTPETQQMITANVKSGSKSEIILPDGTKVQLNGATTITYDVNSSKQRLVQLSGEAFFDVAKNPDCPFRVIANGLQIEVVGTSFNVNTYKKGVVETSLLTGQIKISGGSFPQEYILTPGEKATYSSINNALKITQADVHVETGWCDDYLIFDSEPLIDVIEEIERWYGVEIELRCPQIGQDLLSGSFRHENIQNVIHSLSLQYKFKYEIHKDKITIY</sequence>
<accession>A0A1G6G7G0</accession>
<dbReference type="Gene3D" id="3.55.50.30">
    <property type="match status" value="1"/>
</dbReference>
<dbReference type="EMBL" id="FMYE01000030">
    <property type="protein sequence ID" value="SDB77924.1"/>
    <property type="molecule type" value="Genomic_DNA"/>
</dbReference>
<feature type="domain" description="FecR protein" evidence="1">
    <location>
        <begin position="111"/>
        <end position="201"/>
    </location>
</feature>
<evidence type="ECO:0000259" key="1">
    <source>
        <dbReference type="Pfam" id="PF04773"/>
    </source>
</evidence>